<feature type="signal peptide" evidence="1">
    <location>
        <begin position="1"/>
        <end position="20"/>
    </location>
</feature>
<reference evidence="2 3" key="1">
    <citation type="submission" date="2016-10" db="EMBL/GenBank/DDBJ databases">
        <authorList>
            <person name="de Groot N.N."/>
        </authorList>
    </citation>
    <scope>NUCLEOTIDE SEQUENCE [LARGE SCALE GENOMIC DNA]</scope>
    <source>
        <strain evidence="2 3">CGMCC 4.5681</strain>
    </source>
</reference>
<dbReference type="EMBL" id="FNFB01000003">
    <property type="protein sequence ID" value="SDJ79996.1"/>
    <property type="molecule type" value="Genomic_DNA"/>
</dbReference>
<keyword evidence="3" id="KW-1185">Reference proteome</keyword>
<accession>A0A1G8WPH3</accession>
<evidence type="ECO:0000313" key="3">
    <source>
        <dbReference type="Proteomes" id="UP000198683"/>
    </source>
</evidence>
<keyword evidence="1" id="KW-0732">Signal</keyword>
<sequence>MFRHTLASGLVLAATSLVMAGAPAVADVYAPYARAGAIIDADGTLNNAKNITSARRVAVGSYCVEVAETVNAANAIIQLTPRHARRLPHIAYRNPSALCGQTNNTVAVQVYSTVTNQLADSGFDLAIL</sequence>
<feature type="chain" id="PRO_5038464463" evidence="1">
    <location>
        <begin position="21"/>
        <end position="128"/>
    </location>
</feature>
<evidence type="ECO:0000313" key="2">
    <source>
        <dbReference type="EMBL" id="SDJ79996.1"/>
    </source>
</evidence>
<proteinExistence type="predicted"/>
<organism evidence="2 3">
    <name type="scientific">Nonomuraea maritima</name>
    <dbReference type="NCBI Taxonomy" id="683260"/>
    <lineage>
        <taxon>Bacteria</taxon>
        <taxon>Bacillati</taxon>
        <taxon>Actinomycetota</taxon>
        <taxon>Actinomycetes</taxon>
        <taxon>Streptosporangiales</taxon>
        <taxon>Streptosporangiaceae</taxon>
        <taxon>Nonomuraea</taxon>
    </lineage>
</organism>
<protein>
    <submittedName>
        <fullName evidence="2">Uncharacterized protein</fullName>
    </submittedName>
</protein>
<dbReference type="Proteomes" id="UP000198683">
    <property type="component" value="Unassembled WGS sequence"/>
</dbReference>
<name>A0A1G8WPH3_9ACTN</name>
<dbReference type="OrthoDB" id="3538714at2"/>
<gene>
    <name evidence="2" type="ORF">SAMN05421874_103248</name>
</gene>
<dbReference type="STRING" id="683260.SAMN05421874_103248"/>
<dbReference type="AlphaFoldDB" id="A0A1G8WPH3"/>
<dbReference type="RefSeq" id="WP_090761282.1">
    <property type="nucleotide sequence ID" value="NZ_FNFB01000003.1"/>
</dbReference>
<evidence type="ECO:0000256" key="1">
    <source>
        <dbReference type="SAM" id="SignalP"/>
    </source>
</evidence>